<comment type="caution">
    <text evidence="2">The sequence shown here is derived from an EMBL/GenBank/DDBJ whole genome shotgun (WGS) entry which is preliminary data.</text>
</comment>
<evidence type="ECO:0000313" key="3">
    <source>
        <dbReference type="Proteomes" id="UP000237000"/>
    </source>
</evidence>
<dbReference type="InterPro" id="IPR036397">
    <property type="entry name" value="RNaseH_sf"/>
</dbReference>
<evidence type="ECO:0000313" key="2">
    <source>
        <dbReference type="EMBL" id="PON85714.1"/>
    </source>
</evidence>
<dbReference type="AlphaFoldDB" id="A0A2P5EJJ9"/>
<dbReference type="InterPro" id="IPR053151">
    <property type="entry name" value="RNase_H-like"/>
</dbReference>
<protein>
    <submittedName>
        <fullName evidence="2">TB2/DP1/HVA22-related protein</fullName>
    </submittedName>
</protein>
<name>A0A2P5EJJ9_TREOI</name>
<dbReference type="EMBL" id="JXTC01000143">
    <property type="protein sequence ID" value="PON85714.1"/>
    <property type="molecule type" value="Genomic_DNA"/>
</dbReference>
<proteinExistence type="predicted"/>
<evidence type="ECO:0000259" key="1">
    <source>
        <dbReference type="Pfam" id="PF13456"/>
    </source>
</evidence>
<dbReference type="PANTHER" id="PTHR47723:SF19">
    <property type="entry name" value="POLYNUCLEOTIDYL TRANSFERASE, RIBONUCLEASE H-LIKE SUPERFAMILY PROTEIN"/>
    <property type="match status" value="1"/>
</dbReference>
<dbReference type="Gene3D" id="3.30.420.10">
    <property type="entry name" value="Ribonuclease H-like superfamily/Ribonuclease H"/>
    <property type="match status" value="1"/>
</dbReference>
<dbReference type="SUPFAM" id="SSF57667">
    <property type="entry name" value="beta-beta-alpha zinc fingers"/>
    <property type="match status" value="1"/>
</dbReference>
<dbReference type="Gene3D" id="3.30.160.60">
    <property type="entry name" value="Classic Zinc Finger"/>
    <property type="match status" value="1"/>
</dbReference>
<gene>
    <name evidence="2" type="ORF">TorRG33x02_184440</name>
</gene>
<dbReference type="InterPro" id="IPR036236">
    <property type="entry name" value="Znf_C2H2_sf"/>
</dbReference>
<dbReference type="Pfam" id="PF03134">
    <property type="entry name" value="TB2_DP1_HVA22"/>
    <property type="match status" value="1"/>
</dbReference>
<feature type="domain" description="RNase H type-1" evidence="1">
    <location>
        <begin position="269"/>
        <end position="386"/>
    </location>
</feature>
<dbReference type="InterPro" id="IPR004345">
    <property type="entry name" value="TB2_DP1_HVA22"/>
</dbReference>
<dbReference type="GO" id="GO:0004523">
    <property type="term" value="F:RNA-DNA hybrid ribonuclease activity"/>
    <property type="evidence" value="ECO:0007669"/>
    <property type="project" value="InterPro"/>
</dbReference>
<dbReference type="SUPFAM" id="SSF53098">
    <property type="entry name" value="Ribonuclease H-like"/>
    <property type="match status" value="1"/>
</dbReference>
<dbReference type="STRING" id="63057.A0A2P5EJJ9"/>
<dbReference type="GO" id="GO:0003676">
    <property type="term" value="F:nucleic acid binding"/>
    <property type="evidence" value="ECO:0007669"/>
    <property type="project" value="InterPro"/>
</dbReference>
<dbReference type="Pfam" id="PF13456">
    <property type="entry name" value="RVT_3"/>
    <property type="match status" value="1"/>
</dbReference>
<organism evidence="2 3">
    <name type="scientific">Trema orientale</name>
    <name type="common">Charcoal tree</name>
    <name type="synonym">Celtis orientalis</name>
    <dbReference type="NCBI Taxonomy" id="63057"/>
    <lineage>
        <taxon>Eukaryota</taxon>
        <taxon>Viridiplantae</taxon>
        <taxon>Streptophyta</taxon>
        <taxon>Embryophyta</taxon>
        <taxon>Tracheophyta</taxon>
        <taxon>Spermatophyta</taxon>
        <taxon>Magnoliopsida</taxon>
        <taxon>eudicotyledons</taxon>
        <taxon>Gunneridae</taxon>
        <taxon>Pentapetalae</taxon>
        <taxon>rosids</taxon>
        <taxon>fabids</taxon>
        <taxon>Rosales</taxon>
        <taxon>Cannabaceae</taxon>
        <taxon>Trema</taxon>
    </lineage>
</organism>
<dbReference type="InParanoid" id="A0A2P5EJJ9"/>
<dbReference type="InterPro" id="IPR044730">
    <property type="entry name" value="RNase_H-like_dom_plant"/>
</dbReference>
<dbReference type="Proteomes" id="UP000237000">
    <property type="component" value="Unassembled WGS sequence"/>
</dbReference>
<sequence>MMGWEVLLTLLAKLFAVFSWPSFSLVYPLYASVRAIESDSESKNQQCLTYWVLFALFRMSESLLAKLLKWLPFWPYAKGVITVFLVVQCFAGACYIYDHFVRSYLENSLIWKVDVDSISREEHYVLSEQENFVHVVEQNVFNSELHESDRFITSQEPAFDYKTTKSDDTWPVIPNKVQKEWCCALCLISTSCEKNLIEHHQGKKHRAKEEDLLLYKLAKKNGKSSVMLNRTNGILIENLNQIAVNCCNLLTTPIFCAWRKPKFGWTKLNTDGSIDRKSAGFGGLFRDYKGRPLCAFVSKAPRDDVFSVELWAIWRGLILALGLGIKVIWVESDSMSAVNTINRRQSCSQKSITCLNHIWELLRKFDKYMLTHSWRETNTAADYLAKTNLSGNDVVLWPANFPEKLRMIIKDDAQGRIYVRHNS</sequence>
<dbReference type="InterPro" id="IPR012337">
    <property type="entry name" value="RNaseH-like_sf"/>
</dbReference>
<dbReference type="PANTHER" id="PTHR47723">
    <property type="entry name" value="OS05G0353850 PROTEIN"/>
    <property type="match status" value="1"/>
</dbReference>
<keyword evidence="3" id="KW-1185">Reference proteome</keyword>
<dbReference type="InterPro" id="IPR002156">
    <property type="entry name" value="RNaseH_domain"/>
</dbReference>
<reference evidence="3" key="1">
    <citation type="submission" date="2016-06" db="EMBL/GenBank/DDBJ databases">
        <title>Parallel loss of symbiosis genes in relatives of nitrogen-fixing non-legume Parasponia.</title>
        <authorList>
            <person name="Van Velzen R."/>
            <person name="Holmer R."/>
            <person name="Bu F."/>
            <person name="Rutten L."/>
            <person name="Van Zeijl A."/>
            <person name="Liu W."/>
            <person name="Santuari L."/>
            <person name="Cao Q."/>
            <person name="Sharma T."/>
            <person name="Shen D."/>
            <person name="Roswanjaya Y."/>
            <person name="Wardhani T."/>
            <person name="Kalhor M.S."/>
            <person name="Jansen J."/>
            <person name="Van den Hoogen J."/>
            <person name="Gungor B."/>
            <person name="Hartog M."/>
            <person name="Hontelez J."/>
            <person name="Verver J."/>
            <person name="Yang W.-C."/>
            <person name="Schijlen E."/>
            <person name="Repin R."/>
            <person name="Schilthuizen M."/>
            <person name="Schranz E."/>
            <person name="Heidstra R."/>
            <person name="Miyata K."/>
            <person name="Fedorova E."/>
            <person name="Kohlen W."/>
            <person name="Bisseling T."/>
            <person name="Smit S."/>
            <person name="Geurts R."/>
        </authorList>
    </citation>
    <scope>NUCLEOTIDE SEQUENCE [LARGE SCALE GENOMIC DNA]</scope>
    <source>
        <strain evidence="3">cv. RG33-2</strain>
    </source>
</reference>
<dbReference type="CDD" id="cd06222">
    <property type="entry name" value="RNase_H_like"/>
    <property type="match status" value="1"/>
</dbReference>
<dbReference type="OrthoDB" id="10009287at2759"/>
<accession>A0A2P5EJJ9</accession>